<dbReference type="EC" id="1.5.1.3" evidence="3 7"/>
<evidence type="ECO:0000256" key="6">
    <source>
        <dbReference type="ARBA" id="ARBA00023002"/>
    </source>
</evidence>
<accession>A0ABP3J8S6</accession>
<dbReference type="PRINTS" id="PR00070">
    <property type="entry name" value="DHFR"/>
</dbReference>
<comment type="pathway">
    <text evidence="1 7">Cofactor biosynthesis; tetrahydrofolate biosynthesis; 5,6,7,8-tetrahydrofolate from 7,8-dihydrofolate: step 1/1.</text>
</comment>
<dbReference type="Proteomes" id="UP001501459">
    <property type="component" value="Unassembled WGS sequence"/>
</dbReference>
<keyword evidence="4 7" id="KW-0554">One-carbon metabolism</keyword>
<dbReference type="RefSeq" id="WP_343753163.1">
    <property type="nucleotide sequence ID" value="NZ_BAAADM010000054.1"/>
</dbReference>
<evidence type="ECO:0000256" key="8">
    <source>
        <dbReference type="RuleBase" id="RU004474"/>
    </source>
</evidence>
<comment type="catalytic activity">
    <reaction evidence="7">
        <text>(6S)-5,6,7,8-tetrahydrofolate + NADP(+) = 7,8-dihydrofolate + NADPH + H(+)</text>
        <dbReference type="Rhea" id="RHEA:15009"/>
        <dbReference type="ChEBI" id="CHEBI:15378"/>
        <dbReference type="ChEBI" id="CHEBI:57451"/>
        <dbReference type="ChEBI" id="CHEBI:57453"/>
        <dbReference type="ChEBI" id="CHEBI:57783"/>
        <dbReference type="ChEBI" id="CHEBI:58349"/>
        <dbReference type="EC" id="1.5.1.3"/>
    </reaction>
</comment>
<dbReference type="InterPro" id="IPR012259">
    <property type="entry name" value="DHFR"/>
</dbReference>
<evidence type="ECO:0000313" key="10">
    <source>
        <dbReference type="EMBL" id="GAA0444559.1"/>
    </source>
</evidence>
<dbReference type="Pfam" id="PF00186">
    <property type="entry name" value="DHFR_1"/>
    <property type="match status" value="1"/>
</dbReference>
<organism evidence="10 11">
    <name type="scientific">Lentibacillus halophilus</name>
    <dbReference type="NCBI Taxonomy" id="295065"/>
    <lineage>
        <taxon>Bacteria</taxon>
        <taxon>Bacillati</taxon>
        <taxon>Bacillota</taxon>
        <taxon>Bacilli</taxon>
        <taxon>Bacillales</taxon>
        <taxon>Bacillaceae</taxon>
        <taxon>Lentibacillus</taxon>
    </lineage>
</organism>
<dbReference type="PANTHER" id="PTHR48069:SF3">
    <property type="entry name" value="DIHYDROFOLATE REDUCTASE"/>
    <property type="match status" value="1"/>
</dbReference>
<dbReference type="InterPro" id="IPR017925">
    <property type="entry name" value="DHFR_CS"/>
</dbReference>
<comment type="caution">
    <text evidence="10">The sequence shown here is derived from an EMBL/GenBank/DDBJ whole genome shotgun (WGS) entry which is preliminary data.</text>
</comment>
<dbReference type="Gene3D" id="3.40.430.10">
    <property type="entry name" value="Dihydrofolate Reductase, subunit A"/>
    <property type="match status" value="1"/>
</dbReference>
<evidence type="ECO:0000259" key="9">
    <source>
        <dbReference type="PROSITE" id="PS51330"/>
    </source>
</evidence>
<keyword evidence="5 7" id="KW-0521">NADP</keyword>
<gene>
    <name evidence="10" type="primary">dfrA</name>
    <name evidence="10" type="ORF">GCM10008983_22450</name>
</gene>
<dbReference type="InterPro" id="IPR001796">
    <property type="entry name" value="DHFR_dom"/>
</dbReference>
<proteinExistence type="inferred from homology"/>
<evidence type="ECO:0000256" key="3">
    <source>
        <dbReference type="ARBA" id="ARBA00012856"/>
    </source>
</evidence>
<comment type="similarity">
    <text evidence="2 7 8">Belongs to the dihydrofolate reductase family.</text>
</comment>
<dbReference type="PROSITE" id="PS00075">
    <property type="entry name" value="DHFR_1"/>
    <property type="match status" value="1"/>
</dbReference>
<evidence type="ECO:0000256" key="5">
    <source>
        <dbReference type="ARBA" id="ARBA00022857"/>
    </source>
</evidence>
<evidence type="ECO:0000256" key="2">
    <source>
        <dbReference type="ARBA" id="ARBA00009539"/>
    </source>
</evidence>
<name>A0ABP3J8S6_9BACI</name>
<dbReference type="SUPFAM" id="SSF53597">
    <property type="entry name" value="Dihydrofolate reductase-like"/>
    <property type="match status" value="1"/>
</dbReference>
<comment type="function">
    <text evidence="7">Key enzyme in folate metabolism. Catalyzes an essential reaction for de novo glycine and purine synthesis, and for DNA precursor synthesis.</text>
</comment>
<evidence type="ECO:0000256" key="1">
    <source>
        <dbReference type="ARBA" id="ARBA00004903"/>
    </source>
</evidence>
<evidence type="ECO:0000256" key="7">
    <source>
        <dbReference type="PIRNR" id="PIRNR000194"/>
    </source>
</evidence>
<dbReference type="PIRSF" id="PIRSF000194">
    <property type="entry name" value="DHFR"/>
    <property type="match status" value="1"/>
</dbReference>
<dbReference type="CDD" id="cd00209">
    <property type="entry name" value="DHFR"/>
    <property type="match status" value="1"/>
</dbReference>
<dbReference type="PANTHER" id="PTHR48069">
    <property type="entry name" value="DIHYDROFOLATE REDUCTASE"/>
    <property type="match status" value="1"/>
</dbReference>
<dbReference type="PROSITE" id="PS51330">
    <property type="entry name" value="DHFR_2"/>
    <property type="match status" value="1"/>
</dbReference>
<keyword evidence="11" id="KW-1185">Reference proteome</keyword>
<reference evidence="11" key="1">
    <citation type="journal article" date="2019" name="Int. J. Syst. Evol. Microbiol.">
        <title>The Global Catalogue of Microorganisms (GCM) 10K type strain sequencing project: providing services to taxonomists for standard genome sequencing and annotation.</title>
        <authorList>
            <consortium name="The Broad Institute Genomics Platform"/>
            <consortium name="The Broad Institute Genome Sequencing Center for Infectious Disease"/>
            <person name="Wu L."/>
            <person name="Ma J."/>
        </authorList>
    </citation>
    <scope>NUCLEOTIDE SEQUENCE [LARGE SCALE GENOMIC DNA]</scope>
    <source>
        <strain evidence="11">JCM 12149</strain>
    </source>
</reference>
<dbReference type="InterPro" id="IPR024072">
    <property type="entry name" value="DHFR-like_dom_sf"/>
</dbReference>
<dbReference type="EMBL" id="BAAADM010000054">
    <property type="protein sequence ID" value="GAA0444559.1"/>
    <property type="molecule type" value="Genomic_DNA"/>
</dbReference>
<evidence type="ECO:0000313" key="11">
    <source>
        <dbReference type="Proteomes" id="UP001501459"/>
    </source>
</evidence>
<feature type="domain" description="DHFR" evidence="9">
    <location>
        <begin position="1"/>
        <end position="162"/>
    </location>
</feature>
<keyword evidence="6 7" id="KW-0560">Oxidoreductase</keyword>
<protein>
    <recommendedName>
        <fullName evidence="3 7">Dihydrofolate reductase</fullName>
        <ecNumber evidence="3 7">1.5.1.3</ecNumber>
    </recommendedName>
</protein>
<sequence length="163" mass="19320">MISLLAAMDQNRVIGYKNDLPWRLPNDLKFFKQKTTGNTIFMGRKTFEAIGKPLPNRENVVITRKQKAHFPEGVEVVHDVNTVLQWNDEHPDDELFIIGGSTIFEQFLAHADRLYITFIDDSFPGDTYFPLFTEKYWQLTAEEKGERNDKNPYDYYFRQYDRR</sequence>
<evidence type="ECO:0000256" key="4">
    <source>
        <dbReference type="ARBA" id="ARBA00022563"/>
    </source>
</evidence>